<name>A0A5B7TW35_9FLAO</name>
<dbReference type="SUPFAM" id="SSF88713">
    <property type="entry name" value="Glycoside hydrolase/deacetylase"/>
    <property type="match status" value="1"/>
</dbReference>
<dbReference type="GO" id="GO:0005975">
    <property type="term" value="P:carbohydrate metabolic process"/>
    <property type="evidence" value="ECO:0007669"/>
    <property type="project" value="InterPro"/>
</dbReference>
<dbReference type="EC" id="3.5.2.9" evidence="1"/>
<evidence type="ECO:0000313" key="2">
    <source>
        <dbReference type="Proteomes" id="UP000306229"/>
    </source>
</evidence>
<dbReference type="NCBIfam" id="NF003814">
    <property type="entry name" value="PRK05406.1-3"/>
    <property type="match status" value="1"/>
</dbReference>
<protein>
    <submittedName>
        <fullName evidence="1">5-oxoprolinase subunit PxpA</fullName>
        <ecNumber evidence="1">3.5.2.9</ecNumber>
    </submittedName>
</protein>
<evidence type="ECO:0000313" key="1">
    <source>
        <dbReference type="EMBL" id="QCX39543.1"/>
    </source>
</evidence>
<dbReference type="NCBIfam" id="NF003816">
    <property type="entry name" value="PRK05406.1-5"/>
    <property type="match status" value="1"/>
</dbReference>
<dbReference type="Pfam" id="PF03746">
    <property type="entry name" value="LamB_YcsF"/>
    <property type="match status" value="1"/>
</dbReference>
<dbReference type="InterPro" id="IPR005501">
    <property type="entry name" value="LamB/YcsF/PxpA-like"/>
</dbReference>
<dbReference type="RefSeq" id="WP_138950394.1">
    <property type="nucleotide sequence ID" value="NZ_CP040749.1"/>
</dbReference>
<dbReference type="EMBL" id="CP040749">
    <property type="protein sequence ID" value="QCX39543.1"/>
    <property type="molecule type" value="Genomic_DNA"/>
</dbReference>
<dbReference type="Gene3D" id="3.20.20.370">
    <property type="entry name" value="Glycoside hydrolase/deacetylase"/>
    <property type="match status" value="1"/>
</dbReference>
<accession>A0A5B7TW35</accession>
<sequence length="246" mass="27331">MNLFTLDINCDVGEGIGNEMELMPMISSCSIACGGHAGDSATIKEVIRLALLHRVHIGAHPSYPDKANFGRKVMEIPFEKLQQSLEDQINAVHVELRKSVATMNHVKAHGALYNKAAVDTETAQCLINAVKNTTRDVWLYAPYGSILAEMALDQGLKVRYEAFIDRNYNADLTLVSRSEPNAVILDAKKVLKHLLRMVTKRKVKTIDGKMVKIKAKTYCIHGDNSNALRILKYLSKKLPNFGIKIG</sequence>
<dbReference type="PANTHER" id="PTHR30292:SF0">
    <property type="entry name" value="5-OXOPROLINASE SUBUNIT A"/>
    <property type="match status" value="1"/>
</dbReference>
<dbReference type="AlphaFoldDB" id="A0A5B7TW35"/>
<dbReference type="InterPro" id="IPR011330">
    <property type="entry name" value="Glyco_hydro/deAcase_b/a-brl"/>
</dbReference>
<dbReference type="PANTHER" id="PTHR30292">
    <property type="entry name" value="UNCHARACTERIZED PROTEIN YBGL-RELATED"/>
    <property type="match status" value="1"/>
</dbReference>
<dbReference type="Proteomes" id="UP000306229">
    <property type="component" value="Chromosome"/>
</dbReference>
<dbReference type="GO" id="GO:0017168">
    <property type="term" value="F:5-oxoprolinase (ATP-hydrolyzing) activity"/>
    <property type="evidence" value="ECO:0007669"/>
    <property type="project" value="UniProtKB-EC"/>
</dbReference>
<dbReference type="OrthoDB" id="9773478at2"/>
<proteinExistence type="predicted"/>
<keyword evidence="1" id="KW-0378">Hydrolase</keyword>
<dbReference type="CDD" id="cd10801">
    <property type="entry name" value="LamB_YcsF_like_1"/>
    <property type="match status" value="1"/>
</dbReference>
<organism evidence="1 2">
    <name type="scientific">Aureibaculum algae</name>
    <dbReference type="NCBI Taxonomy" id="2584122"/>
    <lineage>
        <taxon>Bacteria</taxon>
        <taxon>Pseudomonadati</taxon>
        <taxon>Bacteroidota</taxon>
        <taxon>Flavobacteriia</taxon>
        <taxon>Flavobacteriales</taxon>
        <taxon>Flavobacteriaceae</taxon>
        <taxon>Aureibaculum</taxon>
    </lineage>
</organism>
<reference evidence="1 2" key="1">
    <citation type="submission" date="2019-05" db="EMBL/GenBank/DDBJ databases">
        <title>Algicella ahnfeltiae gen. nov., sp. nov., a novel marine bacterium of the family Flavobacteriaceae isolated from a red alga.</title>
        <authorList>
            <person name="Nedashkovskaya O.I."/>
            <person name="Kukhlevskiy A.D."/>
            <person name="Kim S.-G."/>
            <person name="Zhukova N.V."/>
            <person name="Mikhailov V.V."/>
        </authorList>
    </citation>
    <scope>NUCLEOTIDE SEQUENCE [LARGE SCALE GENOMIC DNA]</scope>
    <source>
        <strain evidence="1 2">10Alg115</strain>
    </source>
</reference>
<dbReference type="KEGG" id="fbe:FF125_14250"/>
<keyword evidence="2" id="KW-1185">Reference proteome</keyword>
<gene>
    <name evidence="1" type="primary">pxpA</name>
    <name evidence="1" type="ORF">FF125_14250</name>
</gene>